<dbReference type="PANTHER" id="PTHR31286:SF165">
    <property type="entry name" value="DUF4283 DOMAIN-CONTAINING PROTEIN"/>
    <property type="match status" value="1"/>
</dbReference>
<evidence type="ECO:0000256" key="1">
    <source>
        <dbReference type="SAM" id="MobiDB-lite"/>
    </source>
</evidence>
<dbReference type="Proteomes" id="UP001237642">
    <property type="component" value="Unassembled WGS sequence"/>
</dbReference>
<proteinExistence type="predicted"/>
<reference evidence="3" key="2">
    <citation type="submission" date="2023-05" db="EMBL/GenBank/DDBJ databases">
        <authorList>
            <person name="Schelkunov M.I."/>
        </authorList>
    </citation>
    <scope>NUCLEOTIDE SEQUENCE</scope>
    <source>
        <strain evidence="3">Hsosn_3</strain>
        <tissue evidence="3">Leaf</tissue>
    </source>
</reference>
<evidence type="ECO:0000313" key="3">
    <source>
        <dbReference type="EMBL" id="KAK1351496.1"/>
    </source>
</evidence>
<accession>A0AAD8LWD1</accession>
<reference evidence="3" key="1">
    <citation type="submission" date="2023-02" db="EMBL/GenBank/DDBJ databases">
        <title>Genome of toxic invasive species Heracleum sosnowskyi carries increased number of genes despite the absence of recent whole-genome duplications.</title>
        <authorList>
            <person name="Schelkunov M."/>
            <person name="Shtratnikova V."/>
            <person name="Makarenko M."/>
            <person name="Klepikova A."/>
            <person name="Omelchenko D."/>
            <person name="Novikova G."/>
            <person name="Obukhova E."/>
            <person name="Bogdanov V."/>
            <person name="Penin A."/>
            <person name="Logacheva M."/>
        </authorList>
    </citation>
    <scope>NUCLEOTIDE SEQUENCE</scope>
    <source>
        <strain evidence="3">Hsosn_3</strain>
        <tissue evidence="3">Leaf</tissue>
    </source>
</reference>
<sequence length="468" mass="51135">MWSKSTLIVVEIDFKLHCESSPVEDNGLPSVYAEDRGAVGCLGLEIGTVRPSSLGHIPIAVSDVDSEPEEELPFTEDEIAAMERDYPWWIGKRRSSLVRLGLTRGSQVGLSRDVMNMGLPIFSNSAGTSDASKVFVDLSERNKNCIGGEPSRTIEGKSQDTPLKSWSQIVKDKSPVVEKLKFKYVPYPEGSTIVSPPDEVLMKGNEKLKFCIVGSLTKGVLSYSRICKFAHGAWDKYGLVHVAQKDNRTFIFKFDSEESMHNALARGTWYIDKQPMLVNAWGAKVGSVKTIPLWVKFEKVPDCYWTVEGLGSLASAIGPPIGADALTSQLEILPFAKMCVQYTIGNALPSLLQALDLDPSSGEKSVVDVVVSYPNKPLVCTACKTLGHLVGACPMAIRKWVRKEKPELETPLPAVASPGPNPADPSIEDPPIGQPKDCSALDSEEGTWQTVKKEKRALSCSFGRFPFS</sequence>
<evidence type="ECO:0000259" key="2">
    <source>
        <dbReference type="Pfam" id="PF14111"/>
    </source>
</evidence>
<name>A0AAD8LWD1_9APIA</name>
<gene>
    <name evidence="3" type="ORF">POM88_054281</name>
</gene>
<dbReference type="PANTHER" id="PTHR31286">
    <property type="entry name" value="GLYCINE-RICH CELL WALL STRUCTURAL PROTEIN 1.8-LIKE"/>
    <property type="match status" value="1"/>
</dbReference>
<feature type="domain" description="DUF4283" evidence="2">
    <location>
        <begin position="205"/>
        <end position="285"/>
    </location>
</feature>
<feature type="region of interest" description="Disordered" evidence="1">
    <location>
        <begin position="411"/>
        <end position="446"/>
    </location>
</feature>
<dbReference type="AlphaFoldDB" id="A0AAD8LWD1"/>
<dbReference type="EMBL" id="JAUIZM010000032">
    <property type="protein sequence ID" value="KAK1351496.1"/>
    <property type="molecule type" value="Genomic_DNA"/>
</dbReference>
<dbReference type="InterPro" id="IPR040256">
    <property type="entry name" value="At4g02000-like"/>
</dbReference>
<dbReference type="InterPro" id="IPR025558">
    <property type="entry name" value="DUF4283"/>
</dbReference>
<organism evidence="3 4">
    <name type="scientific">Heracleum sosnowskyi</name>
    <dbReference type="NCBI Taxonomy" id="360622"/>
    <lineage>
        <taxon>Eukaryota</taxon>
        <taxon>Viridiplantae</taxon>
        <taxon>Streptophyta</taxon>
        <taxon>Embryophyta</taxon>
        <taxon>Tracheophyta</taxon>
        <taxon>Spermatophyta</taxon>
        <taxon>Magnoliopsida</taxon>
        <taxon>eudicotyledons</taxon>
        <taxon>Gunneridae</taxon>
        <taxon>Pentapetalae</taxon>
        <taxon>asterids</taxon>
        <taxon>campanulids</taxon>
        <taxon>Apiales</taxon>
        <taxon>Apiaceae</taxon>
        <taxon>Apioideae</taxon>
        <taxon>apioid superclade</taxon>
        <taxon>Tordylieae</taxon>
        <taxon>Tordyliinae</taxon>
        <taxon>Heracleum</taxon>
    </lineage>
</organism>
<comment type="caution">
    <text evidence="3">The sequence shown here is derived from an EMBL/GenBank/DDBJ whole genome shotgun (WGS) entry which is preliminary data.</text>
</comment>
<protein>
    <recommendedName>
        <fullName evidence="2">DUF4283 domain-containing protein</fullName>
    </recommendedName>
</protein>
<keyword evidence="4" id="KW-1185">Reference proteome</keyword>
<evidence type="ECO:0000313" key="4">
    <source>
        <dbReference type="Proteomes" id="UP001237642"/>
    </source>
</evidence>
<dbReference type="Pfam" id="PF14111">
    <property type="entry name" value="DUF4283"/>
    <property type="match status" value="1"/>
</dbReference>